<evidence type="ECO:0000256" key="1">
    <source>
        <dbReference type="ARBA" id="ARBA00006135"/>
    </source>
</evidence>
<dbReference type="Gene3D" id="2.60.40.2500">
    <property type="match status" value="1"/>
</dbReference>
<comment type="similarity">
    <text evidence="1">Belongs to the TrbG/VirB9 family.</text>
</comment>
<dbReference type="InterPro" id="IPR010258">
    <property type="entry name" value="Conjugal_tfr_TrbG/VirB9/CagX"/>
</dbReference>
<protein>
    <submittedName>
        <fullName evidence="4">TrbG/VirB9 family P-type conjugative transfer protein</fullName>
    </submittedName>
</protein>
<organism evidence="4 5">
    <name type="scientific">Sphingomonas sediminicola</name>
    <dbReference type="NCBI Taxonomy" id="386874"/>
    <lineage>
        <taxon>Bacteria</taxon>
        <taxon>Pseudomonadati</taxon>
        <taxon>Pseudomonadota</taxon>
        <taxon>Alphaproteobacteria</taxon>
        <taxon>Sphingomonadales</taxon>
        <taxon>Sphingomonadaceae</taxon>
        <taxon>Sphingomonas</taxon>
    </lineage>
</organism>
<evidence type="ECO:0000313" key="5">
    <source>
        <dbReference type="Proteomes" id="UP000516105"/>
    </source>
</evidence>
<keyword evidence="2 3" id="KW-0732">Signal</keyword>
<dbReference type="InterPro" id="IPR038161">
    <property type="entry name" value="VirB9/CagX/TrbG_C_sf"/>
</dbReference>
<evidence type="ECO:0000256" key="2">
    <source>
        <dbReference type="ARBA" id="ARBA00022729"/>
    </source>
</evidence>
<dbReference type="InterPro" id="IPR033645">
    <property type="entry name" value="VirB9/CagX/TrbG_C"/>
</dbReference>
<evidence type="ECO:0000256" key="3">
    <source>
        <dbReference type="SAM" id="SignalP"/>
    </source>
</evidence>
<keyword evidence="5" id="KW-1185">Reference proteome</keyword>
<dbReference type="CDD" id="cd06911">
    <property type="entry name" value="VirB9_CagX_TrbG"/>
    <property type="match status" value="1"/>
</dbReference>
<proteinExistence type="inferred from homology"/>
<reference evidence="4 5" key="1">
    <citation type="submission" date="2020-08" db="EMBL/GenBank/DDBJ databases">
        <title>Genome sequence of Sphingomonas sediminicola KACC 15039T.</title>
        <authorList>
            <person name="Hyun D.-W."/>
            <person name="Bae J.-W."/>
        </authorList>
    </citation>
    <scope>NUCLEOTIDE SEQUENCE [LARGE SCALE GENOMIC DNA]</scope>
    <source>
        <strain evidence="4 5">KACC 15039</strain>
    </source>
</reference>
<dbReference type="Proteomes" id="UP000516105">
    <property type="component" value="Chromosome"/>
</dbReference>
<feature type="signal peptide" evidence="3">
    <location>
        <begin position="1"/>
        <end position="20"/>
    </location>
</feature>
<evidence type="ECO:0000313" key="4">
    <source>
        <dbReference type="EMBL" id="QNP46163.1"/>
    </source>
</evidence>
<accession>A0ABX6TBQ3</accession>
<feature type="chain" id="PRO_5046130180" evidence="3">
    <location>
        <begin position="21"/>
        <end position="260"/>
    </location>
</feature>
<dbReference type="Pfam" id="PF03524">
    <property type="entry name" value="CagX"/>
    <property type="match status" value="1"/>
</dbReference>
<dbReference type="RefSeq" id="WP_187709116.1">
    <property type="nucleotide sequence ID" value="NZ_CP060782.1"/>
</dbReference>
<sequence length="260" mass="28234">MTKIPAAFLALALFAVPAHAADPRLQSVHYQADKVVKVQGRLGYQSMIEFGQGEQIENVAVGDSSAWQVTPNKRANLLFLKPLMGKAKTNMTVITDQRTYLFDLSVASTGSTPMYNLRFTYGALPPPSAEAPQKKIAYPQLLADASAAAPAVAASAAAPAVAHPKMNYAWKGKGDKELLPARYYDDGHSLYLQWKAGAPMPALFDRDEEGREGLLNYRQQGSFVVVEGVPNTLVMRLGKDTAVLINRNQSKSDSIRLAGR</sequence>
<dbReference type="EMBL" id="CP060782">
    <property type="protein sequence ID" value="QNP46163.1"/>
    <property type="molecule type" value="Genomic_DNA"/>
</dbReference>
<name>A0ABX6TBQ3_9SPHN</name>
<gene>
    <name evidence="4" type="ORF">H9L14_02600</name>
</gene>